<dbReference type="Proteomes" id="UP000829647">
    <property type="component" value="Chromosome"/>
</dbReference>
<proteinExistence type="predicted"/>
<protein>
    <recommendedName>
        <fullName evidence="3">STAS/SEC14 domain-containing protein</fullName>
    </recommendedName>
</protein>
<organism evidence="1 2">
    <name type="scientific">Hymenobacter sublimis</name>
    <dbReference type="NCBI Taxonomy" id="2933777"/>
    <lineage>
        <taxon>Bacteria</taxon>
        <taxon>Pseudomonadati</taxon>
        <taxon>Bacteroidota</taxon>
        <taxon>Cytophagia</taxon>
        <taxon>Cytophagales</taxon>
        <taxon>Hymenobacteraceae</taxon>
        <taxon>Hymenobacter</taxon>
    </lineage>
</organism>
<name>A0ABY4JHQ0_9BACT</name>
<dbReference type="RefSeq" id="WP_247976799.1">
    <property type="nucleotide sequence ID" value="NZ_CP095848.1"/>
</dbReference>
<gene>
    <name evidence="1" type="ORF">MWH26_08070</name>
</gene>
<evidence type="ECO:0008006" key="3">
    <source>
        <dbReference type="Google" id="ProtNLM"/>
    </source>
</evidence>
<dbReference type="EMBL" id="CP095848">
    <property type="protein sequence ID" value="UPL50849.1"/>
    <property type="molecule type" value="Genomic_DNA"/>
</dbReference>
<evidence type="ECO:0000313" key="2">
    <source>
        <dbReference type="Proteomes" id="UP000829647"/>
    </source>
</evidence>
<reference evidence="1 2" key="1">
    <citation type="submission" date="2022-04" db="EMBL/GenBank/DDBJ databases">
        <title>Hymenobacter sp. isolated from the air.</title>
        <authorList>
            <person name="Won M."/>
            <person name="Lee C.-M."/>
            <person name="Woen H.-Y."/>
            <person name="Kwon S.-W."/>
        </authorList>
    </citation>
    <scope>NUCLEOTIDE SEQUENCE [LARGE SCALE GENOMIC DNA]</scope>
    <source>
        <strain evidence="2">5516 S-25</strain>
    </source>
</reference>
<evidence type="ECO:0000313" key="1">
    <source>
        <dbReference type="EMBL" id="UPL50849.1"/>
    </source>
</evidence>
<sequence>MHSSPALSILFRPDLHVLIVRWLREISQHELQQGYQEALATARHHGATCWLVDSRRRALSDEQMADWLATSFLPTLSQDLGSVVYVACLVSATWQDTGGPAAPLVALAQRQPLPTQGYHLQLFGDEGTAMQWLHRVCTPTVTNSAP</sequence>
<keyword evidence="2" id="KW-1185">Reference proteome</keyword>
<accession>A0ABY4JHQ0</accession>